<proteinExistence type="inferred from homology"/>
<keyword evidence="5 6" id="KW-0472">Membrane</keyword>
<feature type="domain" description="EamA" evidence="7">
    <location>
        <begin position="159"/>
        <end position="293"/>
    </location>
</feature>
<feature type="transmembrane region" description="Helical" evidence="6">
    <location>
        <begin position="248"/>
        <end position="270"/>
    </location>
</feature>
<feature type="transmembrane region" description="Helical" evidence="6">
    <location>
        <begin position="183"/>
        <end position="201"/>
    </location>
</feature>
<organism evidence="8 9">
    <name type="scientific">Halobacillus mangrovi</name>
    <dbReference type="NCBI Taxonomy" id="402384"/>
    <lineage>
        <taxon>Bacteria</taxon>
        <taxon>Bacillati</taxon>
        <taxon>Bacillota</taxon>
        <taxon>Bacilli</taxon>
        <taxon>Bacillales</taxon>
        <taxon>Bacillaceae</taxon>
        <taxon>Halobacillus</taxon>
    </lineage>
</organism>
<sequence length="304" mass="33003">MKHLKFLSSFSYGLVFVILAAFLWGIGGGIAGILLNHGWDAIVIAAFRACLGFLFILFWYVLRKQMNFQLNKSVLIWAVVAGIGMAGNIGFYFISISHTNVPVASTLMYTAPIFVLLLSALFKTERITPFKLLSALVVVGGIILLTGVYDTGRSTIQFIGVLSGLLSGLSYAVFIFGYKNSSAYGNFITVLIISSITESTILLSLSDMKQFLSIFEMDQDLVLFLILGLIGAGLSTFLYVIGLKKITAGIASIVAMIEPVTASSFGILLLAQALNFTQLLGMIVIIVTITLLSYHSIRAENHKK</sequence>
<evidence type="ECO:0000256" key="1">
    <source>
        <dbReference type="ARBA" id="ARBA00004127"/>
    </source>
</evidence>
<feature type="transmembrane region" description="Helical" evidence="6">
    <location>
        <begin position="101"/>
        <end position="122"/>
    </location>
</feature>
<dbReference type="InterPro" id="IPR050638">
    <property type="entry name" value="AA-Vitamin_Transporters"/>
</dbReference>
<comment type="similarity">
    <text evidence="2">Belongs to the EamA transporter family.</text>
</comment>
<evidence type="ECO:0000256" key="5">
    <source>
        <dbReference type="ARBA" id="ARBA00023136"/>
    </source>
</evidence>
<feature type="domain" description="EamA" evidence="7">
    <location>
        <begin position="12"/>
        <end position="146"/>
    </location>
</feature>
<dbReference type="Proteomes" id="UP000192527">
    <property type="component" value="Chromosome"/>
</dbReference>
<reference evidence="8 9" key="1">
    <citation type="submission" date="2017-04" db="EMBL/GenBank/DDBJ databases">
        <title>The whole genome sequencing and assembly of Halobacillus mangrovi strain.</title>
        <authorList>
            <person name="Lee S.-J."/>
            <person name="Park M.-K."/>
            <person name="Kim J.-Y."/>
            <person name="Lee Y.-J."/>
            <person name="Yi H."/>
            <person name="Bahn Y.-S."/>
            <person name="Kim J.F."/>
            <person name="Lee D.-W."/>
        </authorList>
    </citation>
    <scope>NUCLEOTIDE SEQUENCE [LARGE SCALE GENOMIC DNA]</scope>
    <source>
        <strain evidence="8 9">KTB 131</strain>
    </source>
</reference>
<evidence type="ECO:0000259" key="7">
    <source>
        <dbReference type="Pfam" id="PF00892"/>
    </source>
</evidence>
<comment type="subcellular location">
    <subcellularLocation>
        <location evidence="1">Endomembrane system</location>
        <topology evidence="1">Multi-pass membrane protein</topology>
    </subcellularLocation>
</comment>
<evidence type="ECO:0000256" key="3">
    <source>
        <dbReference type="ARBA" id="ARBA00022692"/>
    </source>
</evidence>
<dbReference type="InterPro" id="IPR037185">
    <property type="entry name" value="EmrE-like"/>
</dbReference>
<dbReference type="SUPFAM" id="SSF103481">
    <property type="entry name" value="Multidrug resistance efflux transporter EmrE"/>
    <property type="match status" value="2"/>
</dbReference>
<evidence type="ECO:0000256" key="6">
    <source>
        <dbReference type="SAM" id="Phobius"/>
    </source>
</evidence>
<dbReference type="PANTHER" id="PTHR32322:SF2">
    <property type="entry name" value="EAMA DOMAIN-CONTAINING PROTEIN"/>
    <property type="match status" value="1"/>
</dbReference>
<keyword evidence="4 6" id="KW-1133">Transmembrane helix</keyword>
<feature type="transmembrane region" description="Helical" evidence="6">
    <location>
        <begin position="41"/>
        <end position="62"/>
    </location>
</feature>
<feature type="transmembrane region" description="Helical" evidence="6">
    <location>
        <begin position="276"/>
        <end position="294"/>
    </location>
</feature>
<name>A0A1W5ZTC9_9BACI</name>
<evidence type="ECO:0000313" key="9">
    <source>
        <dbReference type="Proteomes" id="UP000192527"/>
    </source>
</evidence>
<dbReference type="OrthoDB" id="9814238at2"/>
<accession>A0A1W5ZTC9</accession>
<dbReference type="Pfam" id="PF00892">
    <property type="entry name" value="EamA"/>
    <property type="match status" value="2"/>
</dbReference>
<evidence type="ECO:0000256" key="2">
    <source>
        <dbReference type="ARBA" id="ARBA00007362"/>
    </source>
</evidence>
<feature type="transmembrane region" description="Helical" evidence="6">
    <location>
        <begin position="155"/>
        <end position="176"/>
    </location>
</feature>
<dbReference type="InterPro" id="IPR000620">
    <property type="entry name" value="EamA_dom"/>
</dbReference>
<evidence type="ECO:0000256" key="4">
    <source>
        <dbReference type="ARBA" id="ARBA00022989"/>
    </source>
</evidence>
<keyword evidence="3 6" id="KW-0812">Transmembrane</keyword>
<feature type="transmembrane region" description="Helical" evidence="6">
    <location>
        <begin position="74"/>
        <end position="95"/>
    </location>
</feature>
<feature type="transmembrane region" description="Helical" evidence="6">
    <location>
        <begin position="129"/>
        <end position="149"/>
    </location>
</feature>
<dbReference type="RefSeq" id="WP_085029012.1">
    <property type="nucleotide sequence ID" value="NZ_CP020772.1"/>
</dbReference>
<dbReference type="STRING" id="402384.HM131_06670"/>
<protein>
    <recommendedName>
        <fullName evidence="7">EamA domain-containing protein</fullName>
    </recommendedName>
</protein>
<dbReference type="PANTHER" id="PTHR32322">
    <property type="entry name" value="INNER MEMBRANE TRANSPORTER"/>
    <property type="match status" value="1"/>
</dbReference>
<feature type="transmembrane region" description="Helical" evidence="6">
    <location>
        <begin position="221"/>
        <end position="241"/>
    </location>
</feature>
<dbReference type="Gene3D" id="1.10.3730.20">
    <property type="match status" value="2"/>
</dbReference>
<gene>
    <name evidence="8" type="ORF">HM131_06670</name>
</gene>
<dbReference type="AlphaFoldDB" id="A0A1W5ZTC9"/>
<dbReference type="EMBL" id="CP020772">
    <property type="protein sequence ID" value="ARI76533.1"/>
    <property type="molecule type" value="Genomic_DNA"/>
</dbReference>
<evidence type="ECO:0000313" key="8">
    <source>
        <dbReference type="EMBL" id="ARI76533.1"/>
    </source>
</evidence>
<keyword evidence="9" id="KW-1185">Reference proteome</keyword>
<feature type="transmembrane region" description="Helical" evidence="6">
    <location>
        <begin position="12"/>
        <end position="35"/>
    </location>
</feature>
<dbReference type="KEGG" id="hmn:HM131_06670"/>
<dbReference type="GO" id="GO:0016020">
    <property type="term" value="C:membrane"/>
    <property type="evidence" value="ECO:0007669"/>
    <property type="project" value="UniProtKB-SubCell"/>
</dbReference>